<feature type="transmembrane region" description="Helical" evidence="6">
    <location>
        <begin position="276"/>
        <end position="294"/>
    </location>
</feature>
<name>E6N4R8_CALS0</name>
<feature type="transmembrane region" description="Helical" evidence="6">
    <location>
        <begin position="110"/>
        <end position="128"/>
    </location>
</feature>
<proteinExistence type="predicted"/>
<feature type="transmembrane region" description="Helical" evidence="6">
    <location>
        <begin position="140"/>
        <end position="161"/>
    </location>
</feature>
<feature type="transmembrane region" description="Helical" evidence="6">
    <location>
        <begin position="207"/>
        <end position="231"/>
    </location>
</feature>
<dbReference type="STRING" id="311458.CSUB_C0270"/>
<comment type="subcellular location">
    <subcellularLocation>
        <location evidence="1">Cell membrane</location>
        <topology evidence="1">Multi-pass membrane protein</topology>
    </subcellularLocation>
</comment>
<dbReference type="KEGG" id="csu:CSUB_C0270"/>
<feature type="transmembrane region" description="Helical" evidence="6">
    <location>
        <begin position="453"/>
        <end position="478"/>
    </location>
</feature>
<feature type="transmembrane region" description="Helical" evidence="6">
    <location>
        <begin position="393"/>
        <end position="413"/>
    </location>
</feature>
<evidence type="ECO:0000256" key="5">
    <source>
        <dbReference type="ARBA" id="ARBA00023136"/>
    </source>
</evidence>
<gene>
    <name evidence="8" type="ORF">CSUB_C0270</name>
    <name evidence="7" type="ORF">HGMM_F51A09C20</name>
</gene>
<sequence>MSGRPRLRLTGFVSFLVRMGSLASGLVFSVIVARRLSEEDFGAWTYVGRLVSYFAVTASFISFWAARDAGRGGKPLKTALAGSAFMSLILSMAYLGAVAFSAEAIGREPWVVMLGLMQLPILHLLNTAEGVSYGHKPIASAYGFAVFEVAKVIFAVVAVYFLGLGLAGVFISLALAQLIQALLLVYLQRNVLGRFEPRDLIRWLKGFAVPLLNVVGGFVYGLDVFLGGVLYGSAIPLAYWQAALTVALVVGMYNNLVLGLYPVLLSGGGSRDIEKVFRFAMLLGVPLLFGALALGRDILQLLRPAYAEASSILVVLSISYFINGLSYFFSSVVGGLDEVDKRSDVSLADYLRSGIFRYNLVNLVLSSLYIAAFSLATMYAKSAAMSHVETAQLWAYAHLGFTTSLTTVGYLFSRPRIHFKLPAKPLVKYIAAALLMTAAIAPILLIIPPSNTAIIQLTRIIAILLTGAAAYTAAVMLIDTEAKTMIKLVLKRLFFL</sequence>
<evidence type="ECO:0008006" key="10">
    <source>
        <dbReference type="Google" id="ProtNLM"/>
    </source>
</evidence>
<reference evidence="7 9" key="2">
    <citation type="journal article" date="2011" name="Nucleic Acids Res.">
        <title>Insights into the evolution of Archaea and eukaryotic protein modifier systems revealed by the genome of a novel archaeal group.</title>
        <authorList>
            <person name="Nunoura T."/>
            <person name="Takaki Y."/>
            <person name="Kakuta J."/>
            <person name="Nishi S."/>
            <person name="Sugahara J."/>
            <person name="Kazama H."/>
            <person name="Chee G."/>
            <person name="Hattori M."/>
            <person name="Kanai A."/>
            <person name="Atomi H."/>
            <person name="Takai K."/>
            <person name="Takami H."/>
        </authorList>
    </citation>
    <scope>NUCLEOTIDE SEQUENCE [LARGE SCALE GENOMIC DNA]</scope>
</reference>
<dbReference type="PANTHER" id="PTHR30250:SF11">
    <property type="entry name" value="O-ANTIGEN TRANSPORTER-RELATED"/>
    <property type="match status" value="1"/>
</dbReference>
<protein>
    <recommendedName>
        <fullName evidence="10">Polysaccharide biosynthesis protein</fullName>
    </recommendedName>
</protein>
<evidence type="ECO:0000313" key="9">
    <source>
        <dbReference type="Proteomes" id="UP000008120"/>
    </source>
</evidence>
<dbReference type="BioCyc" id="CCAL311458:G131R-273-MONOMER"/>
<evidence type="ECO:0000313" key="8">
    <source>
        <dbReference type="EMBL" id="BAJ50131.1"/>
    </source>
</evidence>
<dbReference type="EMBL" id="BA000048">
    <property type="protein sequence ID" value="BAJ50131.1"/>
    <property type="molecule type" value="Genomic_DNA"/>
</dbReference>
<evidence type="ECO:0000256" key="2">
    <source>
        <dbReference type="ARBA" id="ARBA00022475"/>
    </source>
</evidence>
<dbReference type="EMBL" id="AP011832">
    <property type="protein sequence ID" value="BAJ47287.1"/>
    <property type="molecule type" value="Genomic_DNA"/>
</dbReference>
<feature type="transmembrane region" description="Helical" evidence="6">
    <location>
        <begin position="237"/>
        <end position="264"/>
    </location>
</feature>
<feature type="transmembrane region" description="Helical" evidence="6">
    <location>
        <begin position="78"/>
        <end position="98"/>
    </location>
</feature>
<feature type="transmembrane region" description="Helical" evidence="6">
    <location>
        <begin position="314"/>
        <end position="336"/>
    </location>
</feature>
<dbReference type="PANTHER" id="PTHR30250">
    <property type="entry name" value="PST FAMILY PREDICTED COLANIC ACID TRANSPORTER"/>
    <property type="match status" value="1"/>
</dbReference>
<evidence type="ECO:0000313" key="7">
    <source>
        <dbReference type="EMBL" id="BAJ47287.1"/>
    </source>
</evidence>
<dbReference type="AlphaFoldDB" id="E6N4R8"/>
<keyword evidence="5 6" id="KW-0472">Membrane</keyword>
<organism evidence="7 9">
    <name type="scientific">Caldiarchaeum subterraneum</name>
    <dbReference type="NCBI Taxonomy" id="311458"/>
    <lineage>
        <taxon>Archaea</taxon>
        <taxon>Nitrososphaerota</taxon>
        <taxon>Candidatus Caldarchaeales</taxon>
        <taxon>Candidatus Caldarchaeaceae</taxon>
        <taxon>Candidatus Caldarchaeum</taxon>
    </lineage>
</organism>
<feature type="transmembrane region" description="Helical" evidence="6">
    <location>
        <begin position="167"/>
        <end position="187"/>
    </location>
</feature>
<dbReference type="InterPro" id="IPR050833">
    <property type="entry name" value="Poly_Biosynth_Transport"/>
</dbReference>
<evidence type="ECO:0000256" key="1">
    <source>
        <dbReference type="ARBA" id="ARBA00004651"/>
    </source>
</evidence>
<keyword evidence="3 6" id="KW-0812">Transmembrane</keyword>
<reference evidence="7 9" key="1">
    <citation type="journal article" date="2005" name="Environ. Microbiol.">
        <title>Genetic and functional properties of uncultivated thermophilic crenarchaeotes from a subsurface gold mine as revealed by analysis of genome fragments.</title>
        <authorList>
            <person name="Nunoura T."/>
            <person name="Hirayama H."/>
            <person name="Takami H."/>
            <person name="Oida H."/>
            <person name="Nishi S."/>
            <person name="Shimamura S."/>
            <person name="Suzuki Y."/>
            <person name="Inagaki F."/>
            <person name="Takai K."/>
            <person name="Nealson K.H."/>
            <person name="Horikoshi K."/>
        </authorList>
    </citation>
    <scope>NUCLEOTIDE SEQUENCE [LARGE SCALE GENOMIC DNA]</scope>
</reference>
<feature type="transmembrane region" description="Helical" evidence="6">
    <location>
        <begin position="425"/>
        <end position="447"/>
    </location>
</feature>
<dbReference type="Proteomes" id="UP000008120">
    <property type="component" value="Chromosome"/>
</dbReference>
<keyword evidence="2" id="KW-1003">Cell membrane</keyword>
<evidence type="ECO:0000256" key="3">
    <source>
        <dbReference type="ARBA" id="ARBA00022692"/>
    </source>
</evidence>
<dbReference type="GO" id="GO:0005886">
    <property type="term" value="C:plasma membrane"/>
    <property type="evidence" value="ECO:0007669"/>
    <property type="project" value="UniProtKB-SubCell"/>
</dbReference>
<evidence type="ECO:0000256" key="4">
    <source>
        <dbReference type="ARBA" id="ARBA00022989"/>
    </source>
</evidence>
<feature type="transmembrane region" description="Helical" evidence="6">
    <location>
        <begin position="12"/>
        <end position="34"/>
    </location>
</feature>
<feature type="transmembrane region" description="Helical" evidence="6">
    <location>
        <begin position="356"/>
        <end position="381"/>
    </location>
</feature>
<evidence type="ECO:0000256" key="6">
    <source>
        <dbReference type="SAM" id="Phobius"/>
    </source>
</evidence>
<accession>E6N4R8</accession>
<feature type="transmembrane region" description="Helical" evidence="6">
    <location>
        <begin position="46"/>
        <end position="66"/>
    </location>
</feature>
<keyword evidence="4 6" id="KW-1133">Transmembrane helix</keyword>